<dbReference type="InterPro" id="IPR017853">
    <property type="entry name" value="GH"/>
</dbReference>
<protein>
    <submittedName>
        <fullName evidence="1">Uncharacterized protein</fullName>
    </submittedName>
</protein>
<reference evidence="1" key="1">
    <citation type="journal article" date="2015" name="Nature">
        <title>Complex archaea that bridge the gap between prokaryotes and eukaryotes.</title>
        <authorList>
            <person name="Spang A."/>
            <person name="Saw J.H."/>
            <person name="Jorgensen S.L."/>
            <person name="Zaremba-Niedzwiedzka K."/>
            <person name="Martijn J."/>
            <person name="Lind A.E."/>
            <person name="van Eijk R."/>
            <person name="Schleper C."/>
            <person name="Guy L."/>
            <person name="Ettema T.J."/>
        </authorList>
    </citation>
    <scope>NUCLEOTIDE SEQUENCE</scope>
</reference>
<proteinExistence type="predicted"/>
<dbReference type="EMBL" id="LAZR01001566">
    <property type="protein sequence ID" value="KKN42643.1"/>
    <property type="molecule type" value="Genomic_DNA"/>
</dbReference>
<name>A0A0F9TMI2_9ZZZZ</name>
<organism evidence="1">
    <name type="scientific">marine sediment metagenome</name>
    <dbReference type="NCBI Taxonomy" id="412755"/>
    <lineage>
        <taxon>unclassified sequences</taxon>
        <taxon>metagenomes</taxon>
        <taxon>ecological metagenomes</taxon>
    </lineage>
</organism>
<accession>A0A0F9TMI2</accession>
<comment type="caution">
    <text evidence="1">The sequence shown here is derived from an EMBL/GenBank/DDBJ whole genome shotgun (WGS) entry which is preliminary data.</text>
</comment>
<sequence length="234" mass="27092">MTKLYYATAGRKPNRISNLVQAVLPVFAPDIHDWRPFLLDIWEGDGDVNFGKMLAHRNPTPCSVVIRSGQGHPTAGARENYYKDMQYEANVLKAVATELPWQQYHVFLPSYGNTKYQAEYARQRMETAGHFPRVLWWDHQLKHNQSAGVINGRLQEVMEWSAELMPEVEVQGIYSAKWIFDAYAPFEDWMNAYYFWWAKWLNTKESPGISQIDLPRDMTAVPVLHQTTSHGDGR</sequence>
<dbReference type="SUPFAM" id="SSF51445">
    <property type="entry name" value="(Trans)glycosidases"/>
    <property type="match status" value="1"/>
</dbReference>
<feature type="non-terminal residue" evidence="1">
    <location>
        <position position="234"/>
    </location>
</feature>
<gene>
    <name evidence="1" type="ORF">LCGC14_0710950</name>
</gene>
<evidence type="ECO:0000313" key="1">
    <source>
        <dbReference type="EMBL" id="KKN42643.1"/>
    </source>
</evidence>
<dbReference type="AlphaFoldDB" id="A0A0F9TMI2"/>
<dbReference type="Gene3D" id="3.20.20.80">
    <property type="entry name" value="Glycosidases"/>
    <property type="match status" value="1"/>
</dbReference>